<evidence type="ECO:0000256" key="1">
    <source>
        <dbReference type="ARBA" id="ARBA00022801"/>
    </source>
</evidence>
<dbReference type="Proteomes" id="UP000466024">
    <property type="component" value="Unassembled WGS sequence"/>
</dbReference>
<name>A0A640W770_9GAMM</name>
<dbReference type="InterPro" id="IPR036380">
    <property type="entry name" value="Isochorismatase-like_sf"/>
</dbReference>
<dbReference type="InterPro" id="IPR050272">
    <property type="entry name" value="Isochorismatase-like_hydrls"/>
</dbReference>
<dbReference type="GO" id="GO:0016787">
    <property type="term" value="F:hydrolase activity"/>
    <property type="evidence" value="ECO:0007669"/>
    <property type="project" value="UniProtKB-KW"/>
</dbReference>
<dbReference type="InterPro" id="IPR000868">
    <property type="entry name" value="Isochorismatase-like_dom"/>
</dbReference>
<dbReference type="PANTHER" id="PTHR43540">
    <property type="entry name" value="PEROXYUREIDOACRYLATE/UREIDOACRYLATE AMIDOHYDROLASE-RELATED"/>
    <property type="match status" value="1"/>
</dbReference>
<dbReference type="Pfam" id="PF00857">
    <property type="entry name" value="Isochorismatase"/>
    <property type="match status" value="1"/>
</dbReference>
<dbReference type="Gene3D" id="3.40.50.850">
    <property type="entry name" value="Isochorismatase-like"/>
    <property type="match status" value="1"/>
</dbReference>
<gene>
    <name evidence="3" type="ORF">F0A16_21115</name>
</gene>
<keyword evidence="4" id="KW-1185">Reference proteome</keyword>
<comment type="caution">
    <text evidence="3">The sequence shown here is derived from an EMBL/GenBank/DDBJ whole genome shotgun (WGS) entry which is preliminary data.</text>
</comment>
<dbReference type="SUPFAM" id="SSF52499">
    <property type="entry name" value="Isochorismatase-like hydrolases"/>
    <property type="match status" value="1"/>
</dbReference>
<dbReference type="CDD" id="cd00431">
    <property type="entry name" value="cysteine_hydrolases"/>
    <property type="match status" value="1"/>
</dbReference>
<feature type="domain" description="Isochorismatase-like" evidence="2">
    <location>
        <begin position="10"/>
        <end position="176"/>
    </location>
</feature>
<keyword evidence="1" id="KW-0378">Hydrolase</keyword>
<protein>
    <submittedName>
        <fullName evidence="3">Isochorismatase family protein</fullName>
    </submittedName>
</protein>
<evidence type="ECO:0000313" key="4">
    <source>
        <dbReference type="Proteomes" id="UP000466024"/>
    </source>
</evidence>
<dbReference type="EMBL" id="VTPX01000024">
    <property type="protein sequence ID" value="KAA0015297.1"/>
    <property type="molecule type" value="Genomic_DNA"/>
</dbReference>
<dbReference type="AlphaFoldDB" id="A0A640W770"/>
<dbReference type="PANTHER" id="PTHR43540:SF7">
    <property type="entry name" value="ISOCHORISMATASE FAMILY PROTEIN YECD"/>
    <property type="match status" value="1"/>
</dbReference>
<accession>A0A640W770</accession>
<evidence type="ECO:0000313" key="3">
    <source>
        <dbReference type="EMBL" id="KAA0015297.1"/>
    </source>
</evidence>
<proteinExistence type="predicted"/>
<organism evidence="3 4">
    <name type="scientific">Salinicola corii</name>
    <dbReference type="NCBI Taxonomy" id="2606937"/>
    <lineage>
        <taxon>Bacteria</taxon>
        <taxon>Pseudomonadati</taxon>
        <taxon>Pseudomonadota</taxon>
        <taxon>Gammaproteobacteria</taxon>
        <taxon>Oceanospirillales</taxon>
        <taxon>Halomonadaceae</taxon>
        <taxon>Salinicola</taxon>
    </lineage>
</organism>
<reference evidence="3 4" key="1">
    <citation type="submission" date="2019-08" db="EMBL/GenBank/DDBJ databases">
        <title>Bioinformatics analysis of the strain L3 and L5.</title>
        <authorList>
            <person name="Li X."/>
        </authorList>
    </citation>
    <scope>NUCLEOTIDE SEQUENCE [LARGE SCALE GENOMIC DNA]</scope>
    <source>
        <strain evidence="3 4">L3</strain>
    </source>
</reference>
<sequence>MALTTLDPNTALIIVDLQKGIVGLPSIHPMDKIVERARALLDEFRERGLPVVLVNVTDGAPGRTERPRRNEPFPAGWEDFIPELGQQPSDIVVTKRTWGAFASTDLEARLKTLGVTQVVISGVATGTGVESTARQAYEHGFNVTLAVDAMTDGRSEAHDYSIKQVFPKLGESGTTQDIINLLDKRST</sequence>
<evidence type="ECO:0000259" key="2">
    <source>
        <dbReference type="Pfam" id="PF00857"/>
    </source>
</evidence>
<dbReference type="RefSeq" id="WP_149437984.1">
    <property type="nucleotide sequence ID" value="NZ_VTPX01000024.1"/>
</dbReference>